<dbReference type="KEGG" id="mop:Mesop_2979"/>
<dbReference type="Proteomes" id="UP000001623">
    <property type="component" value="Chromosome"/>
</dbReference>
<protein>
    <submittedName>
        <fullName evidence="1">Uncharacterized protein</fullName>
    </submittedName>
</protein>
<accession>F7Y6W3</accession>
<dbReference type="EMBL" id="CP002279">
    <property type="protein sequence ID" value="AEH87433.1"/>
    <property type="molecule type" value="Genomic_DNA"/>
</dbReference>
<gene>
    <name evidence="1" type="ordered locus">Mesop_2979</name>
</gene>
<evidence type="ECO:0000313" key="2">
    <source>
        <dbReference type="Proteomes" id="UP000001623"/>
    </source>
</evidence>
<proteinExistence type="predicted"/>
<dbReference type="HOGENOM" id="CLU_1538284_0_0_5"/>
<organism evidence="1 2">
    <name type="scientific">Mesorhizobium opportunistum (strain LMG 24607 / HAMBI 3007 / WSM2075)</name>
    <dbReference type="NCBI Taxonomy" id="536019"/>
    <lineage>
        <taxon>Bacteria</taxon>
        <taxon>Pseudomonadati</taxon>
        <taxon>Pseudomonadota</taxon>
        <taxon>Alphaproteobacteria</taxon>
        <taxon>Hyphomicrobiales</taxon>
        <taxon>Phyllobacteriaceae</taxon>
        <taxon>Mesorhizobium</taxon>
    </lineage>
</organism>
<dbReference type="AlphaFoldDB" id="F7Y6W3"/>
<evidence type="ECO:0000313" key="1">
    <source>
        <dbReference type="EMBL" id="AEH87433.1"/>
    </source>
</evidence>
<dbReference type="RefSeq" id="WP_013894123.1">
    <property type="nucleotide sequence ID" value="NC_015675.1"/>
</dbReference>
<name>F7Y6W3_MESOW</name>
<sequence>MADAIFGNQICVVWHAGIRDKTNAAMFGVGKQSAMGRSQKTRAAASEDPGHSEIGGMSILSFISRHPSRSRPAGIARFDFLAMIFDKFAAELDAEKENLVNRYRSSVTNAAFLDEAIENRSVSPDRSLQLSRLTNLILSYERRIAMLSRQTDAMAEFRAAMHNLRDDATARRNV</sequence>
<reference evidence="1 2" key="1">
    <citation type="submission" date="2010-10" db="EMBL/GenBank/DDBJ databases">
        <title>Complete sequence of Mesorhizobium opportunistum WSM2075.</title>
        <authorList>
            <consortium name="US DOE Joint Genome Institute"/>
            <person name="Lucas S."/>
            <person name="Copeland A."/>
            <person name="Lapidus A."/>
            <person name="Cheng J.-F."/>
            <person name="Bruce D."/>
            <person name="Goodwin L."/>
            <person name="Pitluck S."/>
            <person name="Chertkov O."/>
            <person name="Misra M."/>
            <person name="Detter J.C."/>
            <person name="Han C."/>
            <person name="Tapia R."/>
            <person name="Land M."/>
            <person name="Hauser L."/>
            <person name="Kyrpides N."/>
            <person name="Ovchinnikova G."/>
            <person name="Mavrommatis K.M."/>
            <person name="Tiwari R.P."/>
            <person name="Howieson J.G."/>
            <person name="O'Hara G.W."/>
            <person name="Nandasena K.G."/>
            <person name="Woyke T."/>
        </authorList>
    </citation>
    <scope>NUCLEOTIDE SEQUENCE [LARGE SCALE GENOMIC DNA]</scope>
    <source>
        <strain evidence="2">LMG 24607 / HAMBI 3007 / WSM2075</strain>
    </source>
</reference>